<gene>
    <name evidence="2" type="ORF">APE01nite_21510</name>
</gene>
<comment type="caution">
    <text evidence="2">The sequence shown here is derived from an EMBL/GenBank/DDBJ whole genome shotgun (WGS) entry which is preliminary data.</text>
</comment>
<protein>
    <recommendedName>
        <fullName evidence="4">DUF2213 domain-containing protein</fullName>
    </recommendedName>
</protein>
<name>A0A4Y3TX63_9PROT</name>
<sequence length="447" mass="45596">MNPALCLAYDRAGSVRLMDEDGRLRVAVTPISKAAVNRYFGREIPGAEALGLVPDQAYRLLRAPEELEKAADSFNSIPVLAEHVHVTAQTPRPDLVVGATGTDARFTDPYLTNALVLWNAQAIEGVRSGEQRELSCAYRYVPVMEPGVWQGQPYDGRMTQIRGNHVALVRAGRAGPDVLVADAQPKEHGMAFSPSRGPSRPGAGIDRSDAGQTDPARSGPVGERSGQAGAGLPGAAAGASATGAQASGLSAAGVSAGAGAQASGKAGVEPEAGVCSAAELFAQMGAALASGVLDMTAGPQALAAWLAPYLAGPEGAATADRSCTDTGAEGAMQASAQGMAQDSTVRRAVDAALVAERQRQRDVSAALVMVRPLVGDVLGMDSAEDILRYALRECGVQTDGVNMAGLRALVAARAGTGGFAGSSTGAQDGAGSGDFSARYGLRAPRKF</sequence>
<proteinExistence type="predicted"/>
<evidence type="ECO:0000313" key="3">
    <source>
        <dbReference type="Proteomes" id="UP000317730"/>
    </source>
</evidence>
<keyword evidence="3" id="KW-1185">Reference proteome</keyword>
<evidence type="ECO:0000313" key="2">
    <source>
        <dbReference type="EMBL" id="GEB86354.1"/>
    </source>
</evidence>
<evidence type="ECO:0008006" key="4">
    <source>
        <dbReference type="Google" id="ProtNLM"/>
    </source>
</evidence>
<dbReference type="AlphaFoldDB" id="A0A4Y3TX63"/>
<dbReference type="EMBL" id="BJMV01000012">
    <property type="protein sequence ID" value="GEB86354.1"/>
    <property type="molecule type" value="Genomic_DNA"/>
</dbReference>
<reference evidence="2 3" key="1">
    <citation type="submission" date="2019-06" db="EMBL/GenBank/DDBJ databases">
        <title>Whole genome shotgun sequence of Acetobacter peroxydans NBRC 13755.</title>
        <authorList>
            <person name="Hosoyama A."/>
            <person name="Uohara A."/>
            <person name="Ohji S."/>
            <person name="Ichikawa N."/>
        </authorList>
    </citation>
    <scope>NUCLEOTIDE SEQUENCE [LARGE SCALE GENOMIC DNA]</scope>
    <source>
        <strain evidence="2 3">NBRC 13755</strain>
    </source>
</reference>
<dbReference type="Pfam" id="PF09979">
    <property type="entry name" value="DUF2213"/>
    <property type="match status" value="1"/>
</dbReference>
<feature type="region of interest" description="Disordered" evidence="1">
    <location>
        <begin position="188"/>
        <end position="238"/>
    </location>
</feature>
<organism evidence="2 3">
    <name type="scientific">Acetobacter peroxydans</name>
    <dbReference type="NCBI Taxonomy" id="104098"/>
    <lineage>
        <taxon>Bacteria</taxon>
        <taxon>Pseudomonadati</taxon>
        <taxon>Pseudomonadota</taxon>
        <taxon>Alphaproteobacteria</taxon>
        <taxon>Acetobacterales</taxon>
        <taxon>Acetobacteraceae</taxon>
        <taxon>Acetobacter</taxon>
    </lineage>
</organism>
<evidence type="ECO:0000256" key="1">
    <source>
        <dbReference type="SAM" id="MobiDB-lite"/>
    </source>
</evidence>
<accession>A0A4Y3TX63</accession>
<dbReference type="InterPro" id="IPR016913">
    <property type="entry name" value="UCP029215"/>
</dbReference>
<dbReference type="Proteomes" id="UP000317730">
    <property type="component" value="Unassembled WGS sequence"/>
</dbReference>